<dbReference type="GO" id="GO:0061599">
    <property type="term" value="F:molybdopterin molybdotransferase activity"/>
    <property type="evidence" value="ECO:0007669"/>
    <property type="project" value="UniProtKB-UniRule"/>
</dbReference>
<comment type="function">
    <text evidence="1 4">Catalyzes the insertion of molybdate into adenylated molybdopterin with the concomitant release of AMP.</text>
</comment>
<dbReference type="InterPro" id="IPR038987">
    <property type="entry name" value="MoeA-like"/>
</dbReference>
<dbReference type="SUPFAM" id="SSF53218">
    <property type="entry name" value="Molybdenum cofactor biosynthesis proteins"/>
    <property type="match status" value="1"/>
</dbReference>
<comment type="cofactor">
    <cofactor evidence="4">
        <name>Mg(2+)</name>
        <dbReference type="ChEBI" id="CHEBI:18420"/>
    </cofactor>
</comment>
<evidence type="ECO:0000313" key="6">
    <source>
        <dbReference type="EMBL" id="KXU96740.1"/>
    </source>
</evidence>
<dbReference type="Gene3D" id="2.170.190.11">
    <property type="entry name" value="Molybdopterin biosynthesis moea protein, domain 3"/>
    <property type="match status" value="1"/>
</dbReference>
<keyword evidence="4" id="KW-0808">Transferase</keyword>
<dbReference type="PANTHER" id="PTHR10192:SF5">
    <property type="entry name" value="GEPHYRIN"/>
    <property type="match status" value="1"/>
</dbReference>
<dbReference type="InterPro" id="IPR036135">
    <property type="entry name" value="MoeA_linker/N_sf"/>
</dbReference>
<dbReference type="SMART" id="SM00852">
    <property type="entry name" value="MoCF_biosynth"/>
    <property type="match status" value="1"/>
</dbReference>
<proteinExistence type="inferred from homology"/>
<dbReference type="PANTHER" id="PTHR10192">
    <property type="entry name" value="MOLYBDOPTERIN BIOSYNTHESIS PROTEIN"/>
    <property type="match status" value="1"/>
</dbReference>
<reference evidence="6 7" key="1">
    <citation type="submission" date="2015-06" db="EMBL/GenBank/DDBJ databases">
        <title>Improved classification and identification of acetic acid bacteria using matrix-assisted laser desorption/ionization time-of-flight mass spectrometry; Gluconobacter nephelii and Gluconobacter uchimurae are later heterotypic synonyms of Gluconobacter japonicus and Gluconobacter oxydans, respectively.</title>
        <authorList>
            <person name="Li L."/>
            <person name="Cleenwerck I."/>
            <person name="De Vuyst L."/>
            <person name="Vandamme P."/>
        </authorList>
    </citation>
    <scope>NUCLEOTIDE SEQUENCE [LARGE SCALE GENOMIC DNA]</scope>
    <source>
        <strain evidence="6 7">LMG 1625</strain>
    </source>
</reference>
<keyword evidence="4" id="KW-0460">Magnesium</keyword>
<evidence type="ECO:0000256" key="4">
    <source>
        <dbReference type="RuleBase" id="RU365090"/>
    </source>
</evidence>
<dbReference type="GO" id="GO:0006777">
    <property type="term" value="P:Mo-molybdopterin cofactor biosynthetic process"/>
    <property type="evidence" value="ECO:0007669"/>
    <property type="project" value="UniProtKB-UniRule"/>
</dbReference>
<dbReference type="EMBL" id="LHZA01000125">
    <property type="protein sequence ID" value="KXU96740.1"/>
    <property type="molecule type" value="Genomic_DNA"/>
</dbReference>
<dbReference type="InterPro" id="IPR036688">
    <property type="entry name" value="MoeA_C_domain_IV_sf"/>
</dbReference>
<accession>A0A149QHF5</accession>
<name>A0A149QHF5_9PROT</name>
<comment type="similarity">
    <text evidence="2 4">Belongs to the MoeA family.</text>
</comment>
<dbReference type="UniPathway" id="UPA00344"/>
<keyword evidence="4" id="KW-0501">Molybdenum cofactor biosynthesis</keyword>
<comment type="pathway">
    <text evidence="4">Cofactor biosynthesis; molybdopterin biosynthesis.</text>
</comment>
<keyword evidence="4" id="KW-0479">Metal-binding</keyword>
<evidence type="ECO:0000256" key="3">
    <source>
        <dbReference type="ARBA" id="ARBA00047317"/>
    </source>
</evidence>
<dbReference type="SUPFAM" id="SSF63882">
    <property type="entry name" value="MoeA N-terminal region -like"/>
    <property type="match status" value="1"/>
</dbReference>
<evidence type="ECO:0000256" key="1">
    <source>
        <dbReference type="ARBA" id="ARBA00002901"/>
    </source>
</evidence>
<dbReference type="PATRIC" id="fig|178900.5.peg.2641"/>
<evidence type="ECO:0000256" key="2">
    <source>
        <dbReference type="ARBA" id="ARBA00010763"/>
    </source>
</evidence>
<dbReference type="AlphaFoldDB" id="A0A149QHF5"/>
<dbReference type="RefSeq" id="WP_062248561.1">
    <property type="nucleotide sequence ID" value="NZ_LHZA01000125.1"/>
</dbReference>
<dbReference type="GO" id="GO:0046872">
    <property type="term" value="F:metal ion binding"/>
    <property type="evidence" value="ECO:0007669"/>
    <property type="project" value="UniProtKB-UniRule"/>
</dbReference>
<keyword evidence="4" id="KW-0500">Molybdenum</keyword>
<sequence length="406" mass="42348">MRNSFTSMVACDTALRLIAECAKSTPLQSMRVPLAEAAGHIAAEDVRAVTARPEADISAMDGYAFDHAAMQAAQAGLPVAGQTAAGDIPLPLPTGQALGILTGARIPQGADCVMAKERMRLTETGCVMPAKVLADKGANIRRAGEEFSKGEILLTRGTRLDWRHIALLACQGIADVTVVRPVRVAVVSNGAELAADASDARADSNSPMLAALLRETGAEVTLHSVPSDNEQKLSETLAQVWADADVLVTTGGISVGQTDNVLDALSSLGAQTVFRGVTIRPGKPLTVMTQGTRKAFCLPGNPGASAICAMVFLMPYLRVVMGVSASAPMVPAVADFAFTPVAGTTHFIPVSCQPEPQGWRLSALPTVGASDIIVFSRASALLRVDPDTPVEPGQTRWVLPLQPNGI</sequence>
<dbReference type="InterPro" id="IPR001453">
    <property type="entry name" value="MoaB/Mog_dom"/>
</dbReference>
<dbReference type="Gene3D" id="2.40.340.10">
    <property type="entry name" value="MoeA, C-terminal, domain IV"/>
    <property type="match status" value="1"/>
</dbReference>
<dbReference type="Proteomes" id="UP000075473">
    <property type="component" value="Unassembled WGS sequence"/>
</dbReference>
<gene>
    <name evidence="6" type="ORF">AD928_04355</name>
</gene>
<comment type="caution">
    <text evidence="6">The sequence shown here is derived from an EMBL/GenBank/DDBJ whole genome shotgun (WGS) entry which is preliminary data.</text>
</comment>
<protein>
    <recommendedName>
        <fullName evidence="4">Molybdopterin molybdenumtransferase</fullName>
        <ecNumber evidence="4">2.10.1.1</ecNumber>
    </recommendedName>
</protein>
<dbReference type="SUPFAM" id="SSF63867">
    <property type="entry name" value="MoeA C-terminal domain-like"/>
    <property type="match status" value="1"/>
</dbReference>
<dbReference type="Gene3D" id="3.90.105.10">
    <property type="entry name" value="Molybdopterin biosynthesis moea protein, domain 2"/>
    <property type="match status" value="1"/>
</dbReference>
<comment type="catalytic activity">
    <reaction evidence="3">
        <text>adenylyl-molybdopterin + molybdate = Mo-molybdopterin + AMP + H(+)</text>
        <dbReference type="Rhea" id="RHEA:35047"/>
        <dbReference type="ChEBI" id="CHEBI:15378"/>
        <dbReference type="ChEBI" id="CHEBI:36264"/>
        <dbReference type="ChEBI" id="CHEBI:62727"/>
        <dbReference type="ChEBI" id="CHEBI:71302"/>
        <dbReference type="ChEBI" id="CHEBI:456215"/>
        <dbReference type="EC" id="2.10.1.1"/>
    </reaction>
</comment>
<dbReference type="Pfam" id="PF03453">
    <property type="entry name" value="MoeA_N"/>
    <property type="match status" value="1"/>
</dbReference>
<dbReference type="CDD" id="cd00887">
    <property type="entry name" value="MoeA"/>
    <property type="match status" value="1"/>
</dbReference>
<dbReference type="EC" id="2.10.1.1" evidence="4"/>
<dbReference type="InterPro" id="IPR036425">
    <property type="entry name" value="MoaB/Mog-like_dom_sf"/>
</dbReference>
<feature type="domain" description="MoaB/Mog" evidence="5">
    <location>
        <begin position="185"/>
        <end position="319"/>
    </location>
</feature>
<organism evidence="6 7">
    <name type="scientific">Acetobacter cerevisiae</name>
    <dbReference type="NCBI Taxonomy" id="178900"/>
    <lineage>
        <taxon>Bacteria</taxon>
        <taxon>Pseudomonadati</taxon>
        <taxon>Pseudomonadota</taxon>
        <taxon>Alphaproteobacteria</taxon>
        <taxon>Acetobacterales</taxon>
        <taxon>Acetobacteraceae</taxon>
        <taxon>Acetobacter</taxon>
    </lineage>
</organism>
<dbReference type="Pfam" id="PF00994">
    <property type="entry name" value="MoCF_biosynth"/>
    <property type="match status" value="1"/>
</dbReference>
<dbReference type="GO" id="GO:0005829">
    <property type="term" value="C:cytosol"/>
    <property type="evidence" value="ECO:0007669"/>
    <property type="project" value="TreeGrafter"/>
</dbReference>
<evidence type="ECO:0000259" key="5">
    <source>
        <dbReference type="SMART" id="SM00852"/>
    </source>
</evidence>
<dbReference type="Gene3D" id="3.40.980.10">
    <property type="entry name" value="MoaB/Mog-like domain"/>
    <property type="match status" value="1"/>
</dbReference>
<dbReference type="InterPro" id="IPR005110">
    <property type="entry name" value="MoeA_linker/N"/>
</dbReference>
<evidence type="ECO:0000313" key="7">
    <source>
        <dbReference type="Proteomes" id="UP000075473"/>
    </source>
</evidence>